<dbReference type="CDD" id="cd06553">
    <property type="entry name" value="ASCH_Ef3133_like"/>
    <property type="match status" value="1"/>
</dbReference>
<keyword evidence="3" id="KW-1185">Reference proteome</keyword>
<protein>
    <submittedName>
        <fullName evidence="2">Uncharacterized protein YhfF</fullName>
    </submittedName>
</protein>
<evidence type="ECO:0000259" key="1">
    <source>
        <dbReference type="SMART" id="SM01022"/>
    </source>
</evidence>
<dbReference type="SUPFAM" id="SSF88697">
    <property type="entry name" value="PUA domain-like"/>
    <property type="match status" value="1"/>
</dbReference>
<feature type="domain" description="ASCH" evidence="1">
    <location>
        <begin position="27"/>
        <end position="150"/>
    </location>
</feature>
<dbReference type="PANTHER" id="PTHR39203">
    <property type="entry name" value="CYTOPLASMIC PROTEIN-RELATED"/>
    <property type="match status" value="1"/>
</dbReference>
<dbReference type="SMART" id="SM01022">
    <property type="entry name" value="ASCH"/>
    <property type="match status" value="1"/>
</dbReference>
<evidence type="ECO:0000313" key="2">
    <source>
        <dbReference type="EMBL" id="SFP98630.1"/>
    </source>
</evidence>
<dbReference type="Pfam" id="PF04266">
    <property type="entry name" value="ASCH"/>
    <property type="match status" value="1"/>
</dbReference>
<dbReference type="STRING" id="82801.SAMN04488506_0185"/>
<gene>
    <name evidence="2" type="ORF">SAMN04488506_0185</name>
</gene>
<dbReference type="PANTHER" id="PTHR39203:SF1">
    <property type="entry name" value="CYTOPLASMIC PROTEIN"/>
    <property type="match status" value="1"/>
</dbReference>
<proteinExistence type="predicted"/>
<dbReference type="OrthoDB" id="9807542at2"/>
<dbReference type="RefSeq" id="WP_092479263.1">
    <property type="nucleotide sequence ID" value="NZ_FOXW01000001.1"/>
</dbReference>
<dbReference type="InterPro" id="IPR015947">
    <property type="entry name" value="PUA-like_sf"/>
</dbReference>
<reference evidence="2 3" key="1">
    <citation type="submission" date="2016-10" db="EMBL/GenBank/DDBJ databases">
        <authorList>
            <person name="de Groot N.N."/>
        </authorList>
    </citation>
    <scope>NUCLEOTIDE SEQUENCE [LARGE SCALE GENOMIC DNA]</scope>
    <source>
        <strain evidence="2 3">DSM 20581</strain>
    </source>
</reference>
<sequence>MENESAKDLWESFQQQITNLPEKYDVWSFGDTKESADELAALVLAGLKTATCSLKRMYEIDGADLPQVGTYSVILDGDDQAVGIIQNLEVKVFPFDEVTEEIAIAEGEGDRSVEYWSDIHKDFFKKECQSIGESFSTKMEIVFERFELVYAA</sequence>
<dbReference type="Proteomes" id="UP000199136">
    <property type="component" value="Unassembled WGS sequence"/>
</dbReference>
<dbReference type="EMBL" id="FOXW01000001">
    <property type="protein sequence ID" value="SFP98630.1"/>
    <property type="molecule type" value="Genomic_DNA"/>
</dbReference>
<dbReference type="InterPro" id="IPR009326">
    <property type="entry name" value="DUF984"/>
</dbReference>
<dbReference type="PIRSF" id="PIRSF021320">
    <property type="entry name" value="DUF984"/>
    <property type="match status" value="1"/>
</dbReference>
<evidence type="ECO:0000313" key="3">
    <source>
        <dbReference type="Proteomes" id="UP000199136"/>
    </source>
</evidence>
<name>A0A1I5UTU8_9LACT</name>
<dbReference type="InterPro" id="IPR007374">
    <property type="entry name" value="ASCH_domain"/>
</dbReference>
<dbReference type="Gene3D" id="3.10.400.10">
    <property type="entry name" value="Sulfate adenylyltransferase"/>
    <property type="match status" value="1"/>
</dbReference>
<accession>A0A1I5UTU8</accession>
<dbReference type="AlphaFoldDB" id="A0A1I5UTU8"/>
<organism evidence="2 3">
    <name type="scientific">Desemzia incerta</name>
    <dbReference type="NCBI Taxonomy" id="82801"/>
    <lineage>
        <taxon>Bacteria</taxon>
        <taxon>Bacillati</taxon>
        <taxon>Bacillota</taxon>
        <taxon>Bacilli</taxon>
        <taxon>Lactobacillales</taxon>
        <taxon>Carnobacteriaceae</taxon>
        <taxon>Desemzia</taxon>
    </lineage>
</organism>